<dbReference type="SMART" id="SM00382">
    <property type="entry name" value="AAA"/>
    <property type="match status" value="1"/>
</dbReference>
<feature type="binding site" evidence="6">
    <location>
        <begin position="30"/>
        <end position="37"/>
    </location>
    <ligand>
        <name>ATP</name>
        <dbReference type="ChEBI" id="CHEBI:30616"/>
    </ligand>
</feature>
<dbReference type="InterPro" id="IPR003395">
    <property type="entry name" value="RecF/RecN/SMC_N"/>
</dbReference>
<name>A0ABY4G6A6_9BACT</name>
<comment type="similarity">
    <text evidence="6">Belongs to the RecF family.</text>
</comment>
<dbReference type="Proteomes" id="UP000830401">
    <property type="component" value="Chromosome"/>
</dbReference>
<dbReference type="Gene3D" id="3.40.50.300">
    <property type="entry name" value="P-loop containing nucleotide triphosphate hydrolases"/>
    <property type="match status" value="1"/>
</dbReference>
<keyword evidence="6" id="KW-0234">DNA repair</keyword>
<evidence type="ECO:0000313" key="9">
    <source>
        <dbReference type="Proteomes" id="UP000830401"/>
    </source>
</evidence>
<evidence type="ECO:0000256" key="1">
    <source>
        <dbReference type="ARBA" id="ARBA00022490"/>
    </source>
</evidence>
<gene>
    <name evidence="6" type="primary">recF</name>
    <name evidence="8" type="ORF">MUN86_22975</name>
</gene>
<keyword evidence="2 6" id="KW-0235">DNA replication</keyword>
<accession>A0ABY4G6A6</accession>
<dbReference type="InterPro" id="IPR042174">
    <property type="entry name" value="RecF_2"/>
</dbReference>
<dbReference type="PANTHER" id="PTHR32182:SF0">
    <property type="entry name" value="DNA REPLICATION AND REPAIR PROTEIN RECF"/>
    <property type="match status" value="1"/>
</dbReference>
<proteinExistence type="inferred from homology"/>
<evidence type="ECO:0000256" key="6">
    <source>
        <dbReference type="HAMAP-Rule" id="MF_00365"/>
    </source>
</evidence>
<dbReference type="SUPFAM" id="SSF52540">
    <property type="entry name" value="P-loop containing nucleoside triphosphate hydrolases"/>
    <property type="match status" value="1"/>
</dbReference>
<keyword evidence="9" id="KW-1185">Reference proteome</keyword>
<dbReference type="PANTHER" id="PTHR32182">
    <property type="entry name" value="DNA REPLICATION AND REPAIR PROTEIN RECF"/>
    <property type="match status" value="1"/>
</dbReference>
<keyword evidence="5 6" id="KW-0238">DNA-binding</keyword>
<dbReference type="Gene3D" id="1.20.1050.90">
    <property type="entry name" value="RecF/RecN/SMC, N-terminal domain"/>
    <property type="match status" value="1"/>
</dbReference>
<dbReference type="Pfam" id="PF02463">
    <property type="entry name" value="SMC_N"/>
    <property type="match status" value="1"/>
</dbReference>
<evidence type="ECO:0000256" key="2">
    <source>
        <dbReference type="ARBA" id="ARBA00022705"/>
    </source>
</evidence>
<sequence>MILENLQLLFFKNYSEANLRLSPRINCFVGDNGSGKTNLLDAIHYLSLTKSAFSTADTQSIKQDEEFFVVKGRFQRTPEDPALPSSPLSPEVIQVSLRVGQKKAVTHDKQPYERISDHIGRYPAVLISPYDTDLIRQGSEERRKYFDSLISQLDHEYLELLIAYNHILRQRNSLLKLAAERQGGYDREYLLVLDEQLVPAGQKIIEARQQFLQDFTPVFQRHYQQLADSREVVTLDYKTQLLEADFAKLLRLHERKDLALQRTTIGPHKDDFVFLMDNLPVKSYASQGQQKSYVISLKLAQFEILAARKQHKPLLLLDDIFDRLDEKRITRLLQLVADHTFGQVFLTDTHLDRTDRALASLSEQVSRFRVEKGTVVAL</sequence>
<keyword evidence="1 6" id="KW-0963">Cytoplasm</keyword>
<dbReference type="InterPro" id="IPR003593">
    <property type="entry name" value="AAA+_ATPase"/>
</dbReference>
<keyword evidence="3 6" id="KW-0547">Nucleotide-binding</keyword>
<evidence type="ECO:0000256" key="5">
    <source>
        <dbReference type="ARBA" id="ARBA00023125"/>
    </source>
</evidence>
<organism evidence="8 9">
    <name type="scientific">Hymenobacter volaticus</name>
    <dbReference type="NCBI Taxonomy" id="2932254"/>
    <lineage>
        <taxon>Bacteria</taxon>
        <taxon>Pseudomonadati</taxon>
        <taxon>Bacteroidota</taxon>
        <taxon>Cytophagia</taxon>
        <taxon>Cytophagales</taxon>
        <taxon>Hymenobacteraceae</taxon>
        <taxon>Hymenobacter</taxon>
    </lineage>
</organism>
<keyword evidence="6" id="KW-0227">DNA damage</keyword>
<dbReference type="EMBL" id="CP095061">
    <property type="protein sequence ID" value="UOQ66311.1"/>
    <property type="molecule type" value="Genomic_DNA"/>
</dbReference>
<keyword evidence="4 6" id="KW-0067">ATP-binding</keyword>
<keyword evidence="6" id="KW-0742">SOS response</keyword>
<evidence type="ECO:0000256" key="4">
    <source>
        <dbReference type="ARBA" id="ARBA00022840"/>
    </source>
</evidence>
<dbReference type="RefSeq" id="WP_245120311.1">
    <property type="nucleotide sequence ID" value="NZ_CP095061.1"/>
</dbReference>
<comment type="subcellular location">
    <subcellularLocation>
        <location evidence="6">Cytoplasm</location>
    </subcellularLocation>
</comment>
<dbReference type="InterPro" id="IPR027417">
    <property type="entry name" value="P-loop_NTPase"/>
</dbReference>
<evidence type="ECO:0000259" key="7">
    <source>
        <dbReference type="SMART" id="SM00382"/>
    </source>
</evidence>
<dbReference type="HAMAP" id="MF_00365">
    <property type="entry name" value="RecF"/>
    <property type="match status" value="1"/>
</dbReference>
<evidence type="ECO:0000256" key="3">
    <source>
        <dbReference type="ARBA" id="ARBA00022741"/>
    </source>
</evidence>
<comment type="function">
    <text evidence="6">The RecF protein is involved in DNA metabolism; it is required for DNA replication and normal SOS inducibility. RecF binds preferentially to single-stranded, linear DNA. It also seems to bind ATP.</text>
</comment>
<dbReference type="InterPro" id="IPR001238">
    <property type="entry name" value="DNA-binding_RecF"/>
</dbReference>
<reference evidence="8" key="1">
    <citation type="submission" date="2022-04" db="EMBL/GenBank/DDBJ databases">
        <title>Hymenobacter sp. isolated from the air.</title>
        <authorList>
            <person name="Won M."/>
            <person name="Lee C.-M."/>
            <person name="Woen H.-Y."/>
            <person name="Kwon S.-W."/>
        </authorList>
    </citation>
    <scope>NUCLEOTIDE SEQUENCE</scope>
    <source>
        <strain evidence="8">5420S-77</strain>
    </source>
</reference>
<evidence type="ECO:0000313" key="8">
    <source>
        <dbReference type="EMBL" id="UOQ66311.1"/>
    </source>
</evidence>
<dbReference type="NCBIfam" id="TIGR00611">
    <property type="entry name" value="recf"/>
    <property type="match status" value="1"/>
</dbReference>
<feature type="domain" description="AAA+ ATPase" evidence="7">
    <location>
        <begin position="22"/>
        <end position="372"/>
    </location>
</feature>
<protein>
    <recommendedName>
        <fullName evidence="6">DNA replication and repair protein RecF</fullName>
    </recommendedName>
</protein>